<sequence>MSSIAKGAVVQLVSGGPKMSVVDLGDYTGSGGPKDGAKCMWFDAKNIRQEDVFDVAVLKPYAAAIGAVGLRRS</sequence>
<dbReference type="Pfam" id="PF09926">
    <property type="entry name" value="DUF2158"/>
    <property type="match status" value="1"/>
</dbReference>
<dbReference type="Proteomes" id="UP000474565">
    <property type="component" value="Unassembled WGS sequence"/>
</dbReference>
<comment type="caution">
    <text evidence="1">The sequence shown here is derived from an EMBL/GenBank/DDBJ whole genome shotgun (WGS) entry which is preliminary data.</text>
</comment>
<dbReference type="InterPro" id="IPR019226">
    <property type="entry name" value="DUF2158"/>
</dbReference>
<accession>A0A6L8ME15</accession>
<evidence type="ECO:0000313" key="1">
    <source>
        <dbReference type="EMBL" id="MYM81100.1"/>
    </source>
</evidence>
<dbReference type="RefSeq" id="WP_161018398.1">
    <property type="nucleotide sequence ID" value="NZ_WWCP01000002.1"/>
</dbReference>
<gene>
    <name evidence="1" type="ORF">GTP44_03895</name>
</gene>
<name>A0A6L8ME15_9BURK</name>
<evidence type="ECO:0000313" key="2">
    <source>
        <dbReference type="Proteomes" id="UP000474565"/>
    </source>
</evidence>
<dbReference type="EMBL" id="WWCP01000002">
    <property type="protein sequence ID" value="MYM81100.1"/>
    <property type="molecule type" value="Genomic_DNA"/>
</dbReference>
<dbReference type="AlphaFoldDB" id="A0A6L8ME15"/>
<reference evidence="1 2" key="1">
    <citation type="submission" date="2019-12" db="EMBL/GenBank/DDBJ databases">
        <title>Novel species isolated from a subtropical stream in China.</title>
        <authorList>
            <person name="Lu H."/>
        </authorList>
    </citation>
    <scope>NUCLEOTIDE SEQUENCE [LARGE SCALE GENOMIC DNA]</scope>
    <source>
        <strain evidence="1 2">FT50W</strain>
    </source>
</reference>
<protein>
    <submittedName>
        <fullName evidence="1">DUF2158 domain-containing protein</fullName>
    </submittedName>
</protein>
<organism evidence="1 2">
    <name type="scientific">Duganella lactea</name>
    <dbReference type="NCBI Taxonomy" id="2692173"/>
    <lineage>
        <taxon>Bacteria</taxon>
        <taxon>Pseudomonadati</taxon>
        <taxon>Pseudomonadota</taxon>
        <taxon>Betaproteobacteria</taxon>
        <taxon>Burkholderiales</taxon>
        <taxon>Oxalobacteraceae</taxon>
        <taxon>Telluria group</taxon>
        <taxon>Duganella</taxon>
    </lineage>
</organism>
<proteinExistence type="predicted"/>